<dbReference type="AlphaFoldDB" id="A0A0G0T294"/>
<dbReference type="Proteomes" id="UP000034072">
    <property type="component" value="Unassembled WGS sequence"/>
</dbReference>
<evidence type="ECO:0000313" key="2">
    <source>
        <dbReference type="Proteomes" id="UP000034072"/>
    </source>
</evidence>
<proteinExistence type="predicted"/>
<reference evidence="1 2" key="1">
    <citation type="journal article" date="2015" name="Nature">
        <title>rRNA introns, odd ribosomes, and small enigmatic genomes across a large radiation of phyla.</title>
        <authorList>
            <person name="Brown C.T."/>
            <person name="Hug L.A."/>
            <person name="Thomas B.C."/>
            <person name="Sharon I."/>
            <person name="Castelle C.J."/>
            <person name="Singh A."/>
            <person name="Wilkins M.J."/>
            <person name="Williams K.H."/>
            <person name="Banfield J.F."/>
        </authorList>
    </citation>
    <scope>NUCLEOTIDE SEQUENCE [LARGE SCALE GENOMIC DNA]</scope>
</reference>
<protein>
    <submittedName>
        <fullName evidence="1">Uncharacterized protein</fullName>
    </submittedName>
</protein>
<sequence length="85" mass="9654">MKPGVTYIICPDKKCKLFWEPSVLVPCDGHCPRQSEQKLVIICRACEQNIVLDGGHFKIRRVDCKCGGSNFGRMSGKYHLLYKLP</sequence>
<dbReference type="EMBL" id="LBXZ01000001">
    <property type="protein sequence ID" value="KKR41210.1"/>
    <property type="molecule type" value="Genomic_DNA"/>
</dbReference>
<evidence type="ECO:0000313" key="1">
    <source>
        <dbReference type="EMBL" id="KKR41210.1"/>
    </source>
</evidence>
<gene>
    <name evidence="1" type="ORF">UT75_C0001G0114</name>
</gene>
<organism evidence="1 2">
    <name type="scientific">Candidatus Yanofskybacteria bacterium GW2011_GWE2_40_11</name>
    <dbReference type="NCBI Taxonomy" id="1619033"/>
    <lineage>
        <taxon>Bacteria</taxon>
        <taxon>Candidatus Yanofskyibacteriota</taxon>
    </lineage>
</organism>
<name>A0A0G0T294_9BACT</name>
<accession>A0A0G0T294</accession>
<comment type="caution">
    <text evidence="1">The sequence shown here is derived from an EMBL/GenBank/DDBJ whole genome shotgun (WGS) entry which is preliminary data.</text>
</comment>